<dbReference type="STRING" id="308853.SAMN05421752_13110"/>
<reference evidence="2" key="1">
    <citation type="submission" date="2017-01" db="EMBL/GenBank/DDBJ databases">
        <authorList>
            <person name="Varghese N."/>
            <person name="Submissions S."/>
        </authorList>
    </citation>
    <scope>NUCLEOTIDE SEQUENCE [LARGE SCALE GENOMIC DNA]</scope>
    <source>
        <strain evidence="2">type strain: HArc-</strain>
    </source>
</reference>
<name>A0A1N7H8B2_9EURY</name>
<organism evidence="1 2">
    <name type="scientific">Natronorubrum thiooxidans</name>
    <dbReference type="NCBI Taxonomy" id="308853"/>
    <lineage>
        <taxon>Archaea</taxon>
        <taxon>Methanobacteriati</taxon>
        <taxon>Methanobacteriota</taxon>
        <taxon>Stenosarchaea group</taxon>
        <taxon>Halobacteria</taxon>
        <taxon>Halobacteriales</taxon>
        <taxon>Natrialbaceae</taxon>
        <taxon>Natronorubrum</taxon>
    </lineage>
</organism>
<accession>A0A1N7H8B2</accession>
<gene>
    <name evidence="1" type="ORF">SAMN05421752_13110</name>
</gene>
<evidence type="ECO:0000313" key="2">
    <source>
        <dbReference type="Proteomes" id="UP000185936"/>
    </source>
</evidence>
<keyword evidence="2" id="KW-1185">Reference proteome</keyword>
<proteinExistence type="predicted"/>
<evidence type="ECO:0000313" key="1">
    <source>
        <dbReference type="EMBL" id="SIS21013.1"/>
    </source>
</evidence>
<sequence>MNTKSECRTSQSAIKAEGRTLSTGQIVNCETYVSHNNEY</sequence>
<dbReference type="AlphaFoldDB" id="A0A1N7H8B2"/>
<dbReference type="Proteomes" id="UP000185936">
    <property type="component" value="Unassembled WGS sequence"/>
</dbReference>
<dbReference type="EMBL" id="FTNR01000031">
    <property type="protein sequence ID" value="SIS21013.1"/>
    <property type="molecule type" value="Genomic_DNA"/>
</dbReference>
<protein>
    <submittedName>
        <fullName evidence="1">Uncharacterized protein</fullName>
    </submittedName>
</protein>